<keyword evidence="8 9" id="KW-0472">Membrane</keyword>
<keyword evidence="6 11" id="KW-1133">Transmembrane helix</keyword>
<dbReference type="Gene3D" id="1.50.40.10">
    <property type="entry name" value="Mitochondrial carrier domain"/>
    <property type="match status" value="2"/>
</dbReference>
<dbReference type="PANTHER" id="PTHR45624:SF10">
    <property type="entry name" value="SLC (SOLUTE CARRIER) HOMOLOG"/>
    <property type="match status" value="1"/>
</dbReference>
<keyword evidence="7" id="KW-0496">Mitochondrion</keyword>
<gene>
    <name evidence="12" type="ORF">EVEC_LOCUS2744</name>
</gene>
<comment type="similarity">
    <text evidence="2 10">Belongs to the mitochondrial carrier (TC 2.A.29) family.</text>
</comment>
<evidence type="ECO:0000256" key="5">
    <source>
        <dbReference type="ARBA" id="ARBA00022737"/>
    </source>
</evidence>
<keyword evidence="5" id="KW-0677">Repeat</keyword>
<feature type="transmembrane region" description="Helical" evidence="11">
    <location>
        <begin position="214"/>
        <end position="236"/>
    </location>
</feature>
<feature type="transmembrane region" description="Helical" evidence="11">
    <location>
        <begin position="105"/>
        <end position="124"/>
    </location>
</feature>
<proteinExistence type="inferred from homology"/>
<keyword evidence="13" id="KW-1185">Reference proteome</keyword>
<organism evidence="14">
    <name type="scientific">Enterobius vermicularis</name>
    <name type="common">Human pinworm</name>
    <dbReference type="NCBI Taxonomy" id="51028"/>
    <lineage>
        <taxon>Eukaryota</taxon>
        <taxon>Metazoa</taxon>
        <taxon>Ecdysozoa</taxon>
        <taxon>Nematoda</taxon>
        <taxon>Chromadorea</taxon>
        <taxon>Rhabditida</taxon>
        <taxon>Spirurina</taxon>
        <taxon>Oxyuridomorpha</taxon>
        <taxon>Oxyuroidea</taxon>
        <taxon>Oxyuridae</taxon>
        <taxon>Enterobius</taxon>
    </lineage>
</organism>
<evidence type="ECO:0000313" key="13">
    <source>
        <dbReference type="Proteomes" id="UP000274131"/>
    </source>
</evidence>
<feature type="transmembrane region" description="Helical" evidence="11">
    <location>
        <begin position="130"/>
        <end position="147"/>
    </location>
</feature>
<dbReference type="STRING" id="51028.A0A0N4UZI1"/>
<keyword evidence="4 9" id="KW-0812">Transmembrane</keyword>
<evidence type="ECO:0000313" key="14">
    <source>
        <dbReference type="WBParaSite" id="EVEC_0000303601-mRNA-1"/>
    </source>
</evidence>
<dbReference type="AlphaFoldDB" id="A0A0N4UZI1"/>
<dbReference type="GO" id="GO:0022857">
    <property type="term" value="F:transmembrane transporter activity"/>
    <property type="evidence" value="ECO:0007669"/>
    <property type="project" value="TreeGrafter"/>
</dbReference>
<evidence type="ECO:0000256" key="7">
    <source>
        <dbReference type="ARBA" id="ARBA00023128"/>
    </source>
</evidence>
<feature type="transmembrane region" description="Helical" evidence="11">
    <location>
        <begin position="62"/>
        <end position="84"/>
    </location>
</feature>
<dbReference type="InterPro" id="IPR018108">
    <property type="entry name" value="MCP_transmembrane"/>
</dbReference>
<evidence type="ECO:0000256" key="1">
    <source>
        <dbReference type="ARBA" id="ARBA00004225"/>
    </source>
</evidence>
<evidence type="ECO:0000256" key="2">
    <source>
        <dbReference type="ARBA" id="ARBA00006375"/>
    </source>
</evidence>
<feature type="transmembrane region" description="Helical" evidence="11">
    <location>
        <begin position="159"/>
        <end position="177"/>
    </location>
</feature>
<evidence type="ECO:0000256" key="3">
    <source>
        <dbReference type="ARBA" id="ARBA00022448"/>
    </source>
</evidence>
<accession>A0A0N4UZI1</accession>
<dbReference type="GO" id="GO:0031966">
    <property type="term" value="C:mitochondrial membrane"/>
    <property type="evidence" value="ECO:0007669"/>
    <property type="project" value="UniProtKB-SubCell"/>
</dbReference>
<reference evidence="12 13" key="2">
    <citation type="submission" date="2018-10" db="EMBL/GenBank/DDBJ databases">
        <authorList>
            <consortium name="Pathogen Informatics"/>
        </authorList>
    </citation>
    <scope>NUCLEOTIDE SEQUENCE [LARGE SCALE GENOMIC DNA]</scope>
</reference>
<comment type="subcellular location">
    <subcellularLocation>
        <location evidence="1">Mitochondrion membrane</location>
        <topology evidence="1">Multi-pass membrane protein</topology>
    </subcellularLocation>
</comment>
<evidence type="ECO:0000256" key="9">
    <source>
        <dbReference type="PROSITE-ProRule" id="PRU00282"/>
    </source>
</evidence>
<dbReference type="Proteomes" id="UP000274131">
    <property type="component" value="Unassembled WGS sequence"/>
</dbReference>
<dbReference type="EMBL" id="UXUI01007443">
    <property type="protein sequence ID" value="VDD87601.1"/>
    <property type="molecule type" value="Genomic_DNA"/>
</dbReference>
<name>A0A0N4UZI1_ENTVE</name>
<dbReference type="PANTHER" id="PTHR45624">
    <property type="entry name" value="MITOCHONDRIAL BASIC AMINO ACIDS TRANSPORTER-RELATED"/>
    <property type="match status" value="1"/>
</dbReference>
<dbReference type="WBParaSite" id="EVEC_0000303601-mRNA-1">
    <property type="protein sequence ID" value="EVEC_0000303601-mRNA-1"/>
    <property type="gene ID" value="EVEC_0000303601"/>
</dbReference>
<feature type="repeat" description="Solcar" evidence="9">
    <location>
        <begin position="3"/>
        <end position="86"/>
    </location>
</feature>
<dbReference type="InterPro" id="IPR050567">
    <property type="entry name" value="Mitochondrial_Carrier"/>
</dbReference>
<dbReference type="SUPFAM" id="SSF103506">
    <property type="entry name" value="Mitochondrial carrier"/>
    <property type="match status" value="1"/>
</dbReference>
<dbReference type="OrthoDB" id="193856at2759"/>
<reference evidence="14" key="1">
    <citation type="submission" date="2017-02" db="UniProtKB">
        <authorList>
            <consortium name="WormBaseParasite"/>
        </authorList>
    </citation>
    <scope>IDENTIFICATION</scope>
</reference>
<protein>
    <submittedName>
        <fullName evidence="14">Mitochondrial carrier protein</fullName>
    </submittedName>
</protein>
<evidence type="ECO:0000256" key="8">
    <source>
        <dbReference type="ARBA" id="ARBA00023136"/>
    </source>
</evidence>
<dbReference type="Pfam" id="PF00153">
    <property type="entry name" value="Mito_carr"/>
    <property type="match status" value="2"/>
</dbReference>
<evidence type="ECO:0000256" key="4">
    <source>
        <dbReference type="ARBA" id="ARBA00022692"/>
    </source>
</evidence>
<evidence type="ECO:0000313" key="12">
    <source>
        <dbReference type="EMBL" id="VDD87601.1"/>
    </source>
</evidence>
<evidence type="ECO:0000256" key="10">
    <source>
        <dbReference type="RuleBase" id="RU000488"/>
    </source>
</evidence>
<evidence type="ECO:0000256" key="11">
    <source>
        <dbReference type="SAM" id="Phobius"/>
    </source>
</evidence>
<feature type="repeat" description="Solcar" evidence="9">
    <location>
        <begin position="157"/>
        <end position="242"/>
    </location>
</feature>
<dbReference type="InterPro" id="IPR023395">
    <property type="entry name" value="MCP_dom_sf"/>
</dbReference>
<keyword evidence="3 10" id="KW-0813">Transport</keyword>
<sequence>MRWKKKGGKLYGWLDCGVSLLVGHPLDTIKTRLQTMNMYAGFQDCLTKTVTNESMFGLYKGMFLPFVSAGALHSLLFASYATTLKCLKPERVRSSNNEELPLREIVLATLVSAVVQLIPGIPIELVKTKLQFKLCIFFLMAFSLCILNNKLVGYICCRLFLQALAGGTAGSLSWISICPFEVMKNRSQTQSDTANRQLLQTAKQILKNDGISGFYKGCVTLIVRGFIVNSVLFVVYEKTLAFVEHL</sequence>
<evidence type="ECO:0000256" key="6">
    <source>
        <dbReference type="ARBA" id="ARBA00022989"/>
    </source>
</evidence>
<dbReference type="PROSITE" id="PS50920">
    <property type="entry name" value="SOLCAR"/>
    <property type="match status" value="2"/>
</dbReference>